<feature type="domain" description="OmpA-like" evidence="4">
    <location>
        <begin position="462"/>
        <end position="591"/>
    </location>
</feature>
<dbReference type="PROSITE" id="PS51257">
    <property type="entry name" value="PROKAR_LIPOPROTEIN"/>
    <property type="match status" value="1"/>
</dbReference>
<dbReference type="SUPFAM" id="SSF103088">
    <property type="entry name" value="OmpA-like"/>
    <property type="match status" value="1"/>
</dbReference>
<name>A0A391P190_9FIRM</name>
<dbReference type="InterPro" id="IPR006665">
    <property type="entry name" value="OmpA-like"/>
</dbReference>
<dbReference type="GO" id="GO:0016020">
    <property type="term" value="C:membrane"/>
    <property type="evidence" value="ECO:0007669"/>
    <property type="project" value="UniProtKB-UniRule"/>
</dbReference>
<dbReference type="PROSITE" id="PS51123">
    <property type="entry name" value="OMPA_2"/>
    <property type="match status" value="1"/>
</dbReference>
<evidence type="ECO:0000256" key="1">
    <source>
        <dbReference type="PROSITE-ProRule" id="PRU00473"/>
    </source>
</evidence>
<feature type="region of interest" description="Disordered" evidence="2">
    <location>
        <begin position="27"/>
        <end position="49"/>
    </location>
</feature>
<evidence type="ECO:0000259" key="4">
    <source>
        <dbReference type="PROSITE" id="PS51123"/>
    </source>
</evidence>
<evidence type="ECO:0000313" key="6">
    <source>
        <dbReference type="Proteomes" id="UP000265643"/>
    </source>
</evidence>
<dbReference type="PANTHER" id="PTHR30329">
    <property type="entry name" value="STATOR ELEMENT OF FLAGELLAR MOTOR COMPLEX"/>
    <property type="match status" value="1"/>
</dbReference>
<keyword evidence="3" id="KW-0732">Signal</keyword>
<dbReference type="Gene3D" id="2.60.120.380">
    <property type="match status" value="3"/>
</dbReference>
<dbReference type="CDD" id="cd07185">
    <property type="entry name" value="OmpA_C-like"/>
    <property type="match status" value="1"/>
</dbReference>
<keyword evidence="6" id="KW-1185">Reference proteome</keyword>
<evidence type="ECO:0000256" key="3">
    <source>
        <dbReference type="SAM" id="SignalP"/>
    </source>
</evidence>
<dbReference type="PANTHER" id="PTHR30329:SF21">
    <property type="entry name" value="LIPOPROTEIN YIAD-RELATED"/>
    <property type="match status" value="1"/>
</dbReference>
<evidence type="ECO:0000313" key="5">
    <source>
        <dbReference type="EMBL" id="GCA67744.1"/>
    </source>
</evidence>
<accession>A0A391P190</accession>
<organism evidence="5 6">
    <name type="scientific">Mediterraneibacter butyricigenes</name>
    <dbReference type="NCBI Taxonomy" id="2316025"/>
    <lineage>
        <taxon>Bacteria</taxon>
        <taxon>Bacillati</taxon>
        <taxon>Bacillota</taxon>
        <taxon>Clostridia</taxon>
        <taxon>Lachnospirales</taxon>
        <taxon>Lachnospiraceae</taxon>
        <taxon>Mediterraneibacter</taxon>
    </lineage>
</organism>
<dbReference type="Pfam" id="PF00691">
    <property type="entry name" value="OmpA"/>
    <property type="match status" value="1"/>
</dbReference>
<feature type="signal peptide" evidence="3">
    <location>
        <begin position="1"/>
        <end position="20"/>
    </location>
</feature>
<reference evidence="6" key="1">
    <citation type="submission" date="2018-09" db="EMBL/GenBank/DDBJ databases">
        <title>Draft Genome Sequence of Mediterraneibacter sp. KCTC 15684.</title>
        <authorList>
            <person name="Kim J.S."/>
            <person name="Han K.I."/>
            <person name="Suh M.K."/>
            <person name="Lee K.C."/>
            <person name="Eom M.K."/>
            <person name="Lee J.H."/>
            <person name="Park S.H."/>
            <person name="Kang S.W."/>
            <person name="Park J.E."/>
            <person name="Oh B.S."/>
            <person name="Yu S.Y."/>
            <person name="Choi S.H."/>
            <person name="Lee D.H."/>
            <person name="Yoon H."/>
            <person name="Kim B."/>
            <person name="Yang S.J."/>
            <person name="Lee J.S."/>
        </authorList>
    </citation>
    <scope>NUCLEOTIDE SEQUENCE [LARGE SCALE GENOMIC DNA]</scope>
    <source>
        <strain evidence="6">KCTC 15684</strain>
    </source>
</reference>
<proteinExistence type="predicted"/>
<dbReference type="RefSeq" id="WP_119298404.1">
    <property type="nucleotide sequence ID" value="NZ_BHGK01000001.1"/>
</dbReference>
<dbReference type="InterPro" id="IPR050330">
    <property type="entry name" value="Bact_OuterMem_StrucFunc"/>
</dbReference>
<dbReference type="InterPro" id="IPR036737">
    <property type="entry name" value="OmpA-like_sf"/>
</dbReference>
<dbReference type="Proteomes" id="UP000265643">
    <property type="component" value="Unassembled WGS sequence"/>
</dbReference>
<sequence length="598" mass="66469">MKRNKWIITTILLIIVMLTACGTKNTEKQESVKTKTQEETKENTEEKKTTEEYVAGTSQDDATLIPEGKKITGKLKSYEEGWYSFKTGNDAGTSYSISFLVSTMQGKLWCNLYDESGTKIEYKPSFDDGKAETITLDNLEKNKTYCFSLESATNATIGYTFIVRNSNEDVTVVNQNISESKGKLQDEDIIPGSNQYDATLIPLGTKVYRELEKNNHNAWFAFTTGDEVGDIYNITIINRSNDVRSVFCSLVDEYGEVLDSENSSDDGKASTIAADQLDINTTYYVGVTTDEASTTEYSLFVKDSNRENTAYRTVGNVPEARGASNTDEIYAGSNQDDPAWIPFETEVTGTMKQEEGKAWFAFTTGEDADTTYKINLENHTQDSYAVYAILRDEFGESIGKNIVCSGGKTATTDFTKLKPNTPYFIQLLSKENFKEDEKVEYSISIETSEDKSALSMNAKKTFEVPFEINETQIQFVANEATFIDEATAKEVLKPVAEAILANPDNAVLISGTTATYGNQESCVELSNRRAEAVKNLLVNTYKVPDSQLQTVGLGYEADPFERGADVNSNGDFVESEGKKNRRVVILDVDDPIAQKILR</sequence>
<comment type="caution">
    <text evidence="5">The sequence shown here is derived from an EMBL/GenBank/DDBJ whole genome shotgun (WGS) entry which is preliminary data.</text>
</comment>
<dbReference type="Gene3D" id="3.30.1330.60">
    <property type="entry name" value="OmpA-like domain"/>
    <property type="match status" value="1"/>
</dbReference>
<dbReference type="AlphaFoldDB" id="A0A391P190"/>
<protein>
    <recommendedName>
        <fullName evidence="4">OmpA-like domain-containing protein</fullName>
    </recommendedName>
</protein>
<evidence type="ECO:0000256" key="2">
    <source>
        <dbReference type="SAM" id="MobiDB-lite"/>
    </source>
</evidence>
<dbReference type="EMBL" id="BHGK01000001">
    <property type="protein sequence ID" value="GCA67744.1"/>
    <property type="molecule type" value="Genomic_DNA"/>
</dbReference>
<keyword evidence="1" id="KW-0472">Membrane</keyword>
<feature type="chain" id="PRO_5039340814" description="OmpA-like domain-containing protein" evidence="3">
    <location>
        <begin position="21"/>
        <end position="598"/>
    </location>
</feature>
<gene>
    <name evidence="5" type="ORF">KGMB01110_21800</name>
</gene>